<keyword evidence="2" id="KW-1185">Reference proteome</keyword>
<reference evidence="1 2" key="1">
    <citation type="submission" date="2019-06" db="EMBL/GenBank/DDBJ databases">
        <authorList>
            <person name="Meng X."/>
        </authorList>
    </citation>
    <scope>NUCLEOTIDE SEQUENCE [LARGE SCALE GENOMIC DNA]</scope>
    <source>
        <strain evidence="1 2">M625</strain>
    </source>
</reference>
<dbReference type="Proteomes" id="UP000315540">
    <property type="component" value="Unassembled WGS sequence"/>
</dbReference>
<dbReference type="EMBL" id="VFWZ01000007">
    <property type="protein sequence ID" value="TPN83342.1"/>
    <property type="molecule type" value="Genomic_DNA"/>
</dbReference>
<protein>
    <recommendedName>
        <fullName evidence="3">GNAT family N-acetyltransferase</fullName>
    </recommendedName>
</protein>
<dbReference type="Gene3D" id="3.40.630.30">
    <property type="match status" value="1"/>
</dbReference>
<accession>A0A504J4C6</accession>
<gene>
    <name evidence="1" type="ORF">FHK87_19155</name>
</gene>
<name>A0A504J4C6_9FLAO</name>
<evidence type="ECO:0000313" key="2">
    <source>
        <dbReference type="Proteomes" id="UP000315540"/>
    </source>
</evidence>
<dbReference type="OrthoDB" id="1160046at2"/>
<proteinExistence type="predicted"/>
<dbReference type="InterPro" id="IPR016181">
    <property type="entry name" value="Acyl_CoA_acyltransferase"/>
</dbReference>
<organism evidence="1 2">
    <name type="scientific">Aquimarina algicola</name>
    <dbReference type="NCBI Taxonomy" id="2589995"/>
    <lineage>
        <taxon>Bacteria</taxon>
        <taxon>Pseudomonadati</taxon>
        <taxon>Bacteroidota</taxon>
        <taxon>Flavobacteriia</taxon>
        <taxon>Flavobacteriales</taxon>
        <taxon>Flavobacteriaceae</taxon>
        <taxon>Aquimarina</taxon>
    </lineage>
</organism>
<sequence length="229" mass="26900">MYKPKNYLFNQDKQTLNISKLITSENIKQDELLNISKFVVTENFKYHRDEIHPNDYENDIISIYKEEIDYLDNSKIFAIKNEDEEIIGTIRALKWDYIHPLPIQKIFGINPLSCINRYSINEIWHIGRFAIKKGSRDINLFKQLMLYAIRLICQHKDNIAFAECDAKLLRTMNLIGIKTEIVGESISYLGSETIPVIISYNGLIDFYNKNKYMLNNVRVNQLSKTCTVY</sequence>
<comment type="caution">
    <text evidence="1">The sequence shown here is derived from an EMBL/GenBank/DDBJ whole genome shotgun (WGS) entry which is preliminary data.</text>
</comment>
<dbReference type="AlphaFoldDB" id="A0A504J4C6"/>
<dbReference type="SUPFAM" id="SSF55729">
    <property type="entry name" value="Acyl-CoA N-acyltransferases (Nat)"/>
    <property type="match status" value="1"/>
</dbReference>
<evidence type="ECO:0008006" key="3">
    <source>
        <dbReference type="Google" id="ProtNLM"/>
    </source>
</evidence>
<dbReference type="RefSeq" id="WP_140595395.1">
    <property type="nucleotide sequence ID" value="NZ_VFWZ01000007.1"/>
</dbReference>
<evidence type="ECO:0000313" key="1">
    <source>
        <dbReference type="EMBL" id="TPN83342.1"/>
    </source>
</evidence>